<dbReference type="EMBL" id="FPIB01000028">
    <property type="protein sequence ID" value="SFV91102.1"/>
    <property type="molecule type" value="Genomic_DNA"/>
</dbReference>
<evidence type="ECO:0000259" key="7">
    <source>
        <dbReference type="PROSITE" id="PS52015"/>
    </source>
</evidence>
<evidence type="ECO:0000256" key="4">
    <source>
        <dbReference type="ARBA" id="ARBA00023136"/>
    </source>
</evidence>
<gene>
    <name evidence="8" type="ORF">MNB_SV-4-154</name>
</gene>
<proteinExistence type="predicted"/>
<dbReference type="Gene3D" id="3.30.1150.10">
    <property type="match status" value="1"/>
</dbReference>
<keyword evidence="2 6" id="KW-0812">Transmembrane</keyword>
<accession>A0A1W1EAX0</accession>
<keyword evidence="4 6" id="KW-0472">Membrane</keyword>
<dbReference type="GO" id="GO:0016020">
    <property type="term" value="C:membrane"/>
    <property type="evidence" value="ECO:0007669"/>
    <property type="project" value="UniProtKB-SubCell"/>
</dbReference>
<evidence type="ECO:0000256" key="2">
    <source>
        <dbReference type="ARBA" id="ARBA00022692"/>
    </source>
</evidence>
<name>A0A1W1EAX0_9ZZZZ</name>
<dbReference type="InterPro" id="IPR037682">
    <property type="entry name" value="TonB_C"/>
</dbReference>
<dbReference type="Pfam" id="PF03544">
    <property type="entry name" value="TonB_C"/>
    <property type="match status" value="1"/>
</dbReference>
<dbReference type="SUPFAM" id="SSF74653">
    <property type="entry name" value="TolA/TonB C-terminal domain"/>
    <property type="match status" value="1"/>
</dbReference>
<dbReference type="InterPro" id="IPR006260">
    <property type="entry name" value="TonB/TolA_C"/>
</dbReference>
<dbReference type="AlphaFoldDB" id="A0A1W1EAX0"/>
<evidence type="ECO:0000256" key="5">
    <source>
        <dbReference type="SAM" id="MobiDB-lite"/>
    </source>
</evidence>
<dbReference type="NCBIfam" id="TIGR01352">
    <property type="entry name" value="tonB_Cterm"/>
    <property type="match status" value="1"/>
</dbReference>
<organism evidence="8">
    <name type="scientific">hydrothermal vent metagenome</name>
    <dbReference type="NCBI Taxonomy" id="652676"/>
    <lineage>
        <taxon>unclassified sequences</taxon>
        <taxon>metagenomes</taxon>
        <taxon>ecological metagenomes</taxon>
    </lineage>
</organism>
<feature type="transmembrane region" description="Helical" evidence="6">
    <location>
        <begin position="7"/>
        <end position="29"/>
    </location>
</feature>
<evidence type="ECO:0000256" key="1">
    <source>
        <dbReference type="ARBA" id="ARBA00004167"/>
    </source>
</evidence>
<keyword evidence="3 6" id="KW-1133">Transmembrane helix</keyword>
<feature type="region of interest" description="Disordered" evidence="5">
    <location>
        <begin position="118"/>
        <end position="153"/>
    </location>
</feature>
<protein>
    <submittedName>
        <fullName evidence="8">Ferric siderophore transport system, periplasmic binding protein TonB</fullName>
    </submittedName>
</protein>
<feature type="domain" description="TonB C-terminal" evidence="7">
    <location>
        <begin position="225"/>
        <end position="312"/>
    </location>
</feature>
<reference evidence="8" key="1">
    <citation type="submission" date="2016-10" db="EMBL/GenBank/DDBJ databases">
        <authorList>
            <person name="de Groot N.N."/>
        </authorList>
    </citation>
    <scope>NUCLEOTIDE SEQUENCE</scope>
</reference>
<dbReference type="PROSITE" id="PS52015">
    <property type="entry name" value="TONB_CTD"/>
    <property type="match status" value="1"/>
</dbReference>
<feature type="region of interest" description="Disordered" evidence="5">
    <location>
        <begin position="54"/>
        <end position="106"/>
    </location>
</feature>
<dbReference type="GO" id="GO:0055085">
    <property type="term" value="P:transmembrane transport"/>
    <property type="evidence" value="ECO:0007669"/>
    <property type="project" value="InterPro"/>
</dbReference>
<feature type="compositionally biased region" description="Basic and acidic residues" evidence="5">
    <location>
        <begin position="118"/>
        <end position="132"/>
    </location>
</feature>
<evidence type="ECO:0000313" key="8">
    <source>
        <dbReference type="EMBL" id="SFV91102.1"/>
    </source>
</evidence>
<sequence>MRDTRRTVTGFVLSLLLHLLVFWLFFLSFDKMHLIPPPSSKAPRKITLNLSRFTPPILKPKPVSRPKPISKPLPKPVPPTPSVPTPQPTTTPKQQVKTAQKKHVEKKKGFEIAKTAKEENNATKITKTETKKRQTKPKTKIVKQTKQTTKKKQIVKEKPLPKQFRLPKRSKDKLANALMRSGRTVRQQPARHASSSTDRMISRLYGKAFYSFTKTQKKFIRNHLSEIYRITQNTLYINGYPEVAIRTHQQGVNVVSFYLHPDGSISDLRLIKPMGYEALDKNTLAVIEIAYKDYPHPETKTKIVFYVNYSLH</sequence>
<evidence type="ECO:0000256" key="6">
    <source>
        <dbReference type="SAM" id="Phobius"/>
    </source>
</evidence>
<evidence type="ECO:0000256" key="3">
    <source>
        <dbReference type="ARBA" id="ARBA00022989"/>
    </source>
</evidence>
<comment type="subcellular location">
    <subcellularLocation>
        <location evidence="1">Membrane</location>
        <topology evidence="1">Single-pass membrane protein</topology>
    </subcellularLocation>
</comment>
<feature type="compositionally biased region" description="Basic residues" evidence="5">
    <location>
        <begin position="133"/>
        <end position="153"/>
    </location>
</feature>
<feature type="compositionally biased region" description="Pro residues" evidence="5">
    <location>
        <begin position="57"/>
        <end position="89"/>
    </location>
</feature>